<gene>
    <name evidence="1" type="ORF">SDC9_180451</name>
</gene>
<organism evidence="1">
    <name type="scientific">bioreactor metagenome</name>
    <dbReference type="NCBI Taxonomy" id="1076179"/>
    <lineage>
        <taxon>unclassified sequences</taxon>
        <taxon>metagenomes</taxon>
        <taxon>ecological metagenomes</taxon>
    </lineage>
</organism>
<name>A0A645H1T8_9ZZZZ</name>
<dbReference type="AlphaFoldDB" id="A0A645H1T8"/>
<dbReference type="EMBL" id="VSSQ01085252">
    <property type="protein sequence ID" value="MPN32968.1"/>
    <property type="molecule type" value="Genomic_DNA"/>
</dbReference>
<reference evidence="1" key="1">
    <citation type="submission" date="2019-08" db="EMBL/GenBank/DDBJ databases">
        <authorList>
            <person name="Kucharzyk K."/>
            <person name="Murdoch R.W."/>
            <person name="Higgins S."/>
            <person name="Loffler F."/>
        </authorList>
    </citation>
    <scope>NUCLEOTIDE SEQUENCE</scope>
</reference>
<protein>
    <submittedName>
        <fullName evidence="1">Uncharacterized protein</fullName>
    </submittedName>
</protein>
<comment type="caution">
    <text evidence="1">The sequence shown here is derived from an EMBL/GenBank/DDBJ whole genome shotgun (WGS) entry which is preliminary data.</text>
</comment>
<proteinExistence type="predicted"/>
<sequence length="57" mass="6340">MSVILIATRINQLISGDIRIVLFPYDTGYIVYAFFNALDYVTGSEASQVFSLGSYLI</sequence>
<evidence type="ECO:0000313" key="1">
    <source>
        <dbReference type="EMBL" id="MPN32968.1"/>
    </source>
</evidence>
<accession>A0A645H1T8</accession>